<proteinExistence type="predicted"/>
<keyword evidence="2" id="KW-1185">Reference proteome</keyword>
<gene>
    <name evidence="1" type="ORF">BV898_05251</name>
</gene>
<evidence type="ECO:0000313" key="1">
    <source>
        <dbReference type="EMBL" id="OQV20667.1"/>
    </source>
</evidence>
<reference evidence="2" key="1">
    <citation type="submission" date="2017-01" db="EMBL/GenBank/DDBJ databases">
        <title>Comparative genomics of anhydrobiosis in the tardigrade Hypsibius dujardini.</title>
        <authorList>
            <person name="Yoshida Y."/>
            <person name="Koutsovoulos G."/>
            <person name="Laetsch D."/>
            <person name="Stevens L."/>
            <person name="Kumar S."/>
            <person name="Horikawa D."/>
            <person name="Ishino K."/>
            <person name="Komine S."/>
            <person name="Tomita M."/>
            <person name="Blaxter M."/>
            <person name="Arakawa K."/>
        </authorList>
    </citation>
    <scope>NUCLEOTIDE SEQUENCE [LARGE SCALE GENOMIC DNA]</scope>
    <source>
        <strain evidence="2">Z151</strain>
    </source>
</reference>
<evidence type="ECO:0000313" key="2">
    <source>
        <dbReference type="Proteomes" id="UP000192578"/>
    </source>
</evidence>
<sequence length="69" mass="7804">MSYLVGTILFMETPAIDDMKNCSSVSISIHQMCGAWSVKKQISLELHCISEFRIHPTLLFAGFNTREII</sequence>
<accession>A0A1W0WZM4</accession>
<dbReference type="Proteomes" id="UP000192578">
    <property type="component" value="Unassembled WGS sequence"/>
</dbReference>
<name>A0A1W0WZM4_HYPEX</name>
<dbReference type="EMBL" id="MTYJ01000028">
    <property type="protein sequence ID" value="OQV20667.1"/>
    <property type="molecule type" value="Genomic_DNA"/>
</dbReference>
<protein>
    <submittedName>
        <fullName evidence="1">Uncharacterized protein</fullName>
    </submittedName>
</protein>
<organism evidence="1 2">
    <name type="scientific">Hypsibius exemplaris</name>
    <name type="common">Freshwater tardigrade</name>
    <dbReference type="NCBI Taxonomy" id="2072580"/>
    <lineage>
        <taxon>Eukaryota</taxon>
        <taxon>Metazoa</taxon>
        <taxon>Ecdysozoa</taxon>
        <taxon>Tardigrada</taxon>
        <taxon>Eutardigrada</taxon>
        <taxon>Parachela</taxon>
        <taxon>Hypsibioidea</taxon>
        <taxon>Hypsibiidae</taxon>
        <taxon>Hypsibius</taxon>
    </lineage>
</organism>
<comment type="caution">
    <text evidence="1">The sequence shown here is derived from an EMBL/GenBank/DDBJ whole genome shotgun (WGS) entry which is preliminary data.</text>
</comment>
<dbReference type="AlphaFoldDB" id="A0A1W0WZM4"/>